<dbReference type="Proteomes" id="UP001500582">
    <property type="component" value="Unassembled WGS sequence"/>
</dbReference>
<evidence type="ECO:0008006" key="4">
    <source>
        <dbReference type="Google" id="ProtNLM"/>
    </source>
</evidence>
<comment type="caution">
    <text evidence="2">The sequence shown here is derived from an EMBL/GenBank/DDBJ whole genome shotgun (WGS) entry which is preliminary data.</text>
</comment>
<accession>A0ABP8FZ90</accession>
<protein>
    <recommendedName>
        <fullName evidence="4">IPT/TIG domain-containing protein</fullName>
    </recommendedName>
</protein>
<dbReference type="EMBL" id="BAABFT010000002">
    <property type="protein sequence ID" value="GAA4314088.1"/>
    <property type="molecule type" value="Genomic_DNA"/>
</dbReference>
<dbReference type="Gene3D" id="2.60.120.430">
    <property type="entry name" value="Galactose-binding lectin"/>
    <property type="match status" value="1"/>
</dbReference>
<dbReference type="PROSITE" id="PS51257">
    <property type="entry name" value="PROKAR_LIPOPROTEIN"/>
    <property type="match status" value="1"/>
</dbReference>
<keyword evidence="1" id="KW-0732">Signal</keyword>
<dbReference type="Gene3D" id="2.60.40.10">
    <property type="entry name" value="Immunoglobulins"/>
    <property type="match status" value="2"/>
</dbReference>
<keyword evidence="3" id="KW-1185">Reference proteome</keyword>
<dbReference type="CDD" id="cd00102">
    <property type="entry name" value="IPT"/>
    <property type="match status" value="1"/>
</dbReference>
<gene>
    <name evidence="2" type="ORF">GCM10023149_10120</name>
</gene>
<dbReference type="InterPro" id="IPR013783">
    <property type="entry name" value="Ig-like_fold"/>
</dbReference>
<sequence length="388" mass="40531">MKYQKNQPTLLILACCMSVILWFSACKKDGNGAAPVITRVRTVAKDTVINNVIQRITLDSSINITAISSIKQDSTVISGGLNGLYAIIGDHLSTTSSVEFNGQSVYFNPALVTDKTIIVAIPLNAPWGSGVSNTLTVVTKYGSAGVPFTILQPAPVITSLSPLYAGAGDIITVTGTTFNEVSSVKIGTTPVDIVGTSTPTQIQIKVPAGDVQGFITVTTPGGTATSPVAYGFKLVVYDDALANGWWSGGWNGGDHPAFDNTSPVLRGTHSVAITYTGGYAGFQIGNGGAPISLIPMTALKISIYGGPGTDGNILRVAIEGPDKNGHQVTIKNSPPDGVNVTIREGQWQTFTIPISQFGTGPVEVQQIIVQELSGASNETIYIDDIGFI</sequence>
<reference evidence="3" key="1">
    <citation type="journal article" date="2019" name="Int. J. Syst. Evol. Microbiol.">
        <title>The Global Catalogue of Microorganisms (GCM) 10K type strain sequencing project: providing services to taxonomists for standard genome sequencing and annotation.</title>
        <authorList>
            <consortium name="The Broad Institute Genomics Platform"/>
            <consortium name="The Broad Institute Genome Sequencing Center for Infectious Disease"/>
            <person name="Wu L."/>
            <person name="Ma J."/>
        </authorList>
    </citation>
    <scope>NUCLEOTIDE SEQUENCE [LARGE SCALE GENOMIC DNA]</scope>
    <source>
        <strain evidence="3">JCM 17705</strain>
    </source>
</reference>
<name>A0ABP8FZ90_9SPHI</name>
<evidence type="ECO:0000256" key="1">
    <source>
        <dbReference type="SAM" id="SignalP"/>
    </source>
</evidence>
<dbReference type="SUPFAM" id="SSF49785">
    <property type="entry name" value="Galactose-binding domain-like"/>
    <property type="match status" value="1"/>
</dbReference>
<proteinExistence type="predicted"/>
<evidence type="ECO:0000313" key="2">
    <source>
        <dbReference type="EMBL" id="GAA4314088.1"/>
    </source>
</evidence>
<feature type="signal peptide" evidence="1">
    <location>
        <begin position="1"/>
        <end position="27"/>
    </location>
</feature>
<organism evidence="2 3">
    <name type="scientific">Mucilaginibacter gynuensis</name>
    <dbReference type="NCBI Taxonomy" id="1302236"/>
    <lineage>
        <taxon>Bacteria</taxon>
        <taxon>Pseudomonadati</taxon>
        <taxon>Bacteroidota</taxon>
        <taxon>Sphingobacteriia</taxon>
        <taxon>Sphingobacteriales</taxon>
        <taxon>Sphingobacteriaceae</taxon>
        <taxon>Mucilaginibacter</taxon>
    </lineage>
</organism>
<dbReference type="InterPro" id="IPR014756">
    <property type="entry name" value="Ig_E-set"/>
</dbReference>
<dbReference type="SUPFAM" id="SSF81296">
    <property type="entry name" value="E set domains"/>
    <property type="match status" value="1"/>
</dbReference>
<dbReference type="RefSeq" id="WP_345209919.1">
    <property type="nucleotide sequence ID" value="NZ_BAABFT010000002.1"/>
</dbReference>
<evidence type="ECO:0000313" key="3">
    <source>
        <dbReference type="Proteomes" id="UP001500582"/>
    </source>
</evidence>
<feature type="chain" id="PRO_5045314631" description="IPT/TIG domain-containing protein" evidence="1">
    <location>
        <begin position="28"/>
        <end position="388"/>
    </location>
</feature>
<dbReference type="InterPro" id="IPR008979">
    <property type="entry name" value="Galactose-bd-like_sf"/>
</dbReference>